<evidence type="ECO:0000313" key="1">
    <source>
        <dbReference type="EMBL" id="PNZ27183.1"/>
    </source>
</evidence>
<dbReference type="EMBL" id="PPRF01000042">
    <property type="protein sequence ID" value="PNZ27183.1"/>
    <property type="molecule type" value="Genomic_DNA"/>
</dbReference>
<dbReference type="AlphaFoldDB" id="A0A2K3YNJ1"/>
<keyword evidence="2" id="KW-1185">Reference proteome</keyword>
<protein>
    <submittedName>
        <fullName evidence="1">DUF771 domain-containing protein</fullName>
    </submittedName>
</protein>
<reference evidence="1 2" key="1">
    <citation type="submission" date="2017-08" db="EMBL/GenBank/DDBJ databases">
        <title>Draft genome sequences of 64 type strains of genus Staph aureus.</title>
        <authorList>
            <person name="Cole K."/>
            <person name="Golubchik T."/>
            <person name="Russell J."/>
            <person name="Foster D."/>
            <person name="Llewelyn M."/>
            <person name="Wilson D."/>
            <person name="Crook D."/>
            <person name="Paul J."/>
        </authorList>
    </citation>
    <scope>NUCLEOTIDE SEQUENCE [LARGE SCALE GENOMIC DNA]</scope>
    <source>
        <strain evidence="1 2">DSM 21968</strain>
    </source>
</reference>
<sequence>MTQTIQVTVPIPDTHILIEKQEYVDLMEMTLDPVWTMKDLKSKLKIASEDTIRRKFLENVKFYKELKEKGIVHYPDENFNRWRFNARKMNRFIDENFEEILKAKGGG</sequence>
<gene>
    <name evidence="1" type="ORF">CD122_07275</name>
</gene>
<name>A0A2K3YNJ1_9STAP</name>
<evidence type="ECO:0000313" key="2">
    <source>
        <dbReference type="Proteomes" id="UP000242752"/>
    </source>
</evidence>
<comment type="caution">
    <text evidence="1">The sequence shown here is derived from an EMBL/GenBank/DDBJ whole genome shotgun (WGS) entry which is preliminary data.</text>
</comment>
<dbReference type="OrthoDB" id="2187161at2"/>
<dbReference type="Proteomes" id="UP000242752">
    <property type="component" value="Unassembled WGS sequence"/>
</dbReference>
<dbReference type="RefSeq" id="WP_103358336.1">
    <property type="nucleotide sequence ID" value="NZ_PPRF01000042.1"/>
</dbReference>
<proteinExistence type="predicted"/>
<organism evidence="1 2">
    <name type="scientific">Staphylococcus rostri</name>
    <dbReference type="NCBI Taxonomy" id="522262"/>
    <lineage>
        <taxon>Bacteria</taxon>
        <taxon>Bacillati</taxon>
        <taxon>Bacillota</taxon>
        <taxon>Bacilli</taxon>
        <taxon>Bacillales</taxon>
        <taxon>Staphylococcaceae</taxon>
        <taxon>Staphylococcus</taxon>
    </lineage>
</organism>
<dbReference type="InterPro" id="IPR008489">
    <property type="entry name" value="DUF771"/>
</dbReference>
<dbReference type="Pfam" id="PF05595">
    <property type="entry name" value="DUF771"/>
    <property type="match status" value="1"/>
</dbReference>
<accession>A0A2K3YNJ1</accession>